<sequence length="139" mass="14585">MVAFALRWAVAAAITFPGVISGPALAQDCADPTQMGLDQCAGAAFKKSDARLNQVYGQIAARLSGDAATKAKLVAAQRAWIAFRDAECAFRAAGVEGGSIHSMTVTLCRKDVTDRRVTELEPLLNCEEGDTSCPVPAAQ</sequence>
<dbReference type="Gene3D" id="1.20.1270.180">
    <property type="match status" value="1"/>
</dbReference>
<dbReference type="Pfam" id="PF07007">
    <property type="entry name" value="LprI"/>
    <property type="match status" value="1"/>
</dbReference>
<feature type="domain" description="Lysozyme inhibitor LprI-like N-terminal" evidence="2">
    <location>
        <begin position="31"/>
        <end position="120"/>
    </location>
</feature>
<name>D6ZZ65_ANCN5</name>
<evidence type="ECO:0000313" key="3">
    <source>
        <dbReference type="EMBL" id="ADH89201.1"/>
    </source>
</evidence>
<dbReference type="STRING" id="639283.Snov_1898"/>
<dbReference type="PANTHER" id="PTHR39176">
    <property type="entry name" value="PERIPLASMIC PROTEIN-RELATED"/>
    <property type="match status" value="1"/>
</dbReference>
<dbReference type="InterPro" id="IPR009739">
    <property type="entry name" value="LprI-like_N"/>
</dbReference>
<dbReference type="HOGENOM" id="CLU_128596_4_2_5"/>
<dbReference type="EMBL" id="CP002026">
    <property type="protein sequence ID" value="ADH89201.1"/>
    <property type="molecule type" value="Genomic_DNA"/>
</dbReference>
<feature type="signal peptide" evidence="1">
    <location>
        <begin position="1"/>
        <end position="26"/>
    </location>
</feature>
<accession>D6ZZ65</accession>
<dbReference type="eggNOG" id="COG3755">
    <property type="taxonomic scope" value="Bacteria"/>
</dbReference>
<dbReference type="PANTHER" id="PTHR39176:SF1">
    <property type="entry name" value="PERIPLASMIC PROTEIN"/>
    <property type="match status" value="1"/>
</dbReference>
<dbReference type="Proteomes" id="UP000006633">
    <property type="component" value="Chromosome"/>
</dbReference>
<gene>
    <name evidence="3" type="ordered locus">Snov_1898</name>
</gene>
<evidence type="ECO:0000259" key="2">
    <source>
        <dbReference type="Pfam" id="PF07007"/>
    </source>
</evidence>
<proteinExistence type="predicted"/>
<keyword evidence="4" id="KW-1185">Reference proteome</keyword>
<dbReference type="KEGG" id="sno:Snov_1898"/>
<dbReference type="OrthoDB" id="7340239at2"/>
<dbReference type="AlphaFoldDB" id="D6ZZ65"/>
<keyword evidence="1" id="KW-0732">Signal</keyword>
<reference evidence="3 4" key="1">
    <citation type="journal article" date="2012" name="Stand. Genomic Sci.">
        <title>Complete genome sequence of the facultatively chemolithoautotrophic and methylotrophic alpha Proteobacterium Starkeya novella type strain (ATCC 8093(T)).</title>
        <authorList>
            <person name="Kappler U."/>
            <person name="Davenport K."/>
            <person name="Beatson S."/>
            <person name="Lucas S."/>
            <person name="Lapidus A."/>
            <person name="Copeland A."/>
            <person name="Berry K.W."/>
            <person name="Glavina Del Rio T."/>
            <person name="Hammon N."/>
            <person name="Dalin E."/>
            <person name="Tice H."/>
            <person name="Pitluck S."/>
            <person name="Richardson P."/>
            <person name="Bruce D."/>
            <person name="Goodwin L.A."/>
            <person name="Han C."/>
            <person name="Tapia R."/>
            <person name="Detter J.C."/>
            <person name="Chang Y.J."/>
            <person name="Jeffries C.D."/>
            <person name="Land M."/>
            <person name="Hauser L."/>
            <person name="Kyrpides N.C."/>
            <person name="Goker M."/>
            <person name="Ivanova N."/>
            <person name="Klenk H.P."/>
            <person name="Woyke T."/>
        </authorList>
    </citation>
    <scope>NUCLEOTIDE SEQUENCE [LARGE SCALE GENOMIC DNA]</scope>
    <source>
        <strain evidence="4">ATCC 8093 / DSM 506 / JCM 20403 / CCM 1077 / IAM 12100 / NBRC 12443 / NCIMB 10456</strain>
    </source>
</reference>
<feature type="chain" id="PRO_5003092303" description="Lysozyme inhibitor LprI-like N-terminal domain-containing protein" evidence="1">
    <location>
        <begin position="27"/>
        <end position="139"/>
    </location>
</feature>
<evidence type="ECO:0000313" key="4">
    <source>
        <dbReference type="Proteomes" id="UP000006633"/>
    </source>
</evidence>
<organism evidence="3 4">
    <name type="scientific">Ancylobacter novellus (strain ATCC 8093 / DSM 506 / JCM 20403 / CCM 1077 / IAM 12100 / NBRC 12443 / NCIMB 10456)</name>
    <name type="common">Starkeya novella</name>
    <dbReference type="NCBI Taxonomy" id="639283"/>
    <lineage>
        <taxon>Bacteria</taxon>
        <taxon>Pseudomonadati</taxon>
        <taxon>Pseudomonadota</taxon>
        <taxon>Alphaproteobacteria</taxon>
        <taxon>Hyphomicrobiales</taxon>
        <taxon>Xanthobacteraceae</taxon>
        <taxon>Ancylobacter</taxon>
    </lineage>
</organism>
<dbReference type="RefSeq" id="WP_013166705.1">
    <property type="nucleotide sequence ID" value="NC_014217.1"/>
</dbReference>
<evidence type="ECO:0000256" key="1">
    <source>
        <dbReference type="SAM" id="SignalP"/>
    </source>
</evidence>
<protein>
    <recommendedName>
        <fullName evidence="2">Lysozyme inhibitor LprI-like N-terminal domain-containing protein</fullName>
    </recommendedName>
</protein>